<dbReference type="InterPro" id="IPR012340">
    <property type="entry name" value="NA-bd_OB-fold"/>
</dbReference>
<protein>
    <recommendedName>
        <fullName evidence="4">MCM OB domain-containing protein</fullName>
    </recommendedName>
</protein>
<reference evidence="2" key="2">
    <citation type="submission" date="2021-01" db="EMBL/GenBank/DDBJ databases">
        <authorList>
            <person name="Corre E."/>
            <person name="Pelletier E."/>
            <person name="Niang G."/>
            <person name="Scheremetjew M."/>
            <person name="Finn R."/>
            <person name="Kale V."/>
            <person name="Holt S."/>
            <person name="Cochrane G."/>
            <person name="Meng A."/>
            <person name="Brown T."/>
            <person name="Cohen L."/>
        </authorList>
    </citation>
    <scope>NUCLEOTIDE SEQUENCE</scope>
    <source>
        <strain evidence="2">CCMP 2712</strain>
    </source>
</reference>
<dbReference type="PIR" id="C90089">
    <property type="entry name" value="C90089"/>
</dbReference>
<organism evidence="1 3">
    <name type="scientific">Guillardia theta</name>
    <name type="common">Cryptophyte</name>
    <name type="synonym">Cryptomonas phi</name>
    <dbReference type="NCBI Taxonomy" id="55529"/>
    <lineage>
        <taxon>Eukaryota</taxon>
        <taxon>Cryptophyceae</taxon>
        <taxon>Pyrenomonadales</taxon>
        <taxon>Geminigeraceae</taxon>
        <taxon>Guillardia</taxon>
    </lineage>
</organism>
<evidence type="ECO:0000313" key="2">
    <source>
        <dbReference type="EMBL" id="CAE2308194.1"/>
    </source>
</evidence>
<dbReference type="RefSeq" id="XP_001713551.1">
    <property type="nucleotide sequence ID" value="XM_001713499.1"/>
</dbReference>
<geneLocation type="nucleomorph" evidence="1"/>
<accession>Q98RV4</accession>
<dbReference type="GeneID" id="857334"/>
<dbReference type="Proteomes" id="UP000242167">
    <property type="component" value="Nucleomorph 1"/>
</dbReference>
<evidence type="ECO:0000313" key="1">
    <source>
        <dbReference type="EMBL" id="AAK39846.1"/>
    </source>
</evidence>
<keyword evidence="1" id="KW-0542">Nucleomorph</keyword>
<evidence type="ECO:0000313" key="3">
    <source>
        <dbReference type="Proteomes" id="UP000242167"/>
    </source>
</evidence>
<evidence type="ECO:0008006" key="4">
    <source>
        <dbReference type="Google" id="ProtNLM"/>
    </source>
</evidence>
<reference evidence="1 3" key="1">
    <citation type="journal article" date="2001" name="Nature">
        <title>The highly reduced genome of an enslaved algal nucleus.</title>
        <authorList>
            <person name="Douglas S."/>
            <person name="Zauner S."/>
            <person name="Fraunholz M."/>
            <person name="Beaton M."/>
            <person name="Penny S."/>
            <person name="Deng L."/>
            <person name="Wu X."/>
            <person name="Reith M."/>
            <person name="Cavalier-Smith T."/>
            <person name="Maier U."/>
        </authorList>
    </citation>
    <scope>NUCLEOTIDE SEQUENCE [LARGE SCALE GENOMIC DNA]</scope>
</reference>
<dbReference type="SUPFAM" id="SSF50249">
    <property type="entry name" value="Nucleic acid-binding proteins"/>
    <property type="match status" value="1"/>
</dbReference>
<proteinExistence type="predicted"/>
<dbReference type="EMBL" id="AF165818">
    <property type="protein sequence ID" value="AAK39846.1"/>
    <property type="molecule type" value="Genomic_DNA"/>
</dbReference>
<dbReference type="EMBL" id="HBKN01025455">
    <property type="protein sequence ID" value="CAE2308194.1"/>
    <property type="molecule type" value="Transcribed_RNA"/>
</dbReference>
<name>Q98RV4_GUITH</name>
<gene>
    <name evidence="1" type="primary">orf744</name>
    <name evidence="2" type="ORF">GTHE00462_LOCUS19802</name>
</gene>
<dbReference type="AlphaFoldDB" id="Q98RV4"/>
<sequence length="744" mass="90357">MEFKKFETRIYNEFNRIIWNFLSHENLLGKTIFKKIKRTKFKNSNDNFSISIYLNFENLIKFSDELADYCICNYFETKSLVEGVLYNLNIDKKKLNYRYRSTQRKLIINILVFYNLPFHVNLKYLSKFNTNSCLLIEGVVIDIEETYIYNSNFFFECRNPSCKIKNEFKYSIIFKNYINCKFCRFANTNIQFFKNNNINSCKKIKILKNIRNKKRSGEMISLIVLVESFENNVIKVGDYILMSGYFIANSDFEDRNKQIFESFERYTKKNFSLYLIFYAFHFFKFDFKKIENCKHFKRFLFRPNLKYFNNLKYIMKNFKKNTIFKVKIFKPFFTDVNNYDIFMIVVGCILIQSFEEQNNKYKTSLAKINLCLIQEQSIKNSKSYKFFSDFIGKDLSGSIANFLRINEMRYELNSENNKIILDQIKINKNILLLKMDLKSYLENINFITFLNKKKINFIRNNKIYKTILNVFIIIFIELVQNSENFSYFNGMLNEVEQFVDFIFGIKTKNNFDYFSYRNYCFLNNQLIYNQSNRNYCSFIKKNHLIISNLTFSSWKKKSKLFLIRFYLFYTDFFKEINLDILKGMHFNLRKVFRISKVISQLMIDSKLIEFHFKIFLRAFLLTFIKKNNLLKSENGQTLLKKIYEILFNKRLFNFLKHYSDKNSFELVLQINKNIKVKNDIEYFYQNEFKTIYFNKVKMKGKFFELKFRTKETNHLMLLRYIILIIQQIYFNSHRTGFEPVMDNQ</sequence>